<evidence type="ECO:0000313" key="4">
    <source>
        <dbReference type="Proteomes" id="UP000332515"/>
    </source>
</evidence>
<evidence type="ECO:0000313" key="3">
    <source>
        <dbReference type="EMBL" id="MQT14761.1"/>
    </source>
</evidence>
<dbReference type="GO" id="GO:0055129">
    <property type="term" value="P:L-proline biosynthetic process"/>
    <property type="evidence" value="ECO:0007669"/>
    <property type="project" value="TreeGrafter"/>
</dbReference>
<comment type="caution">
    <text evidence="3">The sequence shown here is derived from an EMBL/GenBank/DDBJ whole genome shotgun (WGS) entry which is preliminary data.</text>
</comment>
<dbReference type="PANTHER" id="PTHR11645:SF13">
    <property type="entry name" value="PYRROLINE-5-CARBOXYLATE REDUCTASE CATALYTIC N-TERMINAL DOMAIN-CONTAINING PROTEIN"/>
    <property type="match status" value="1"/>
</dbReference>
<dbReference type="Gene3D" id="3.40.50.720">
    <property type="entry name" value="NAD(P)-binding Rossmann-like Domain"/>
    <property type="match status" value="1"/>
</dbReference>
<sequence length="269" mass="28914">MPRLGFIGTGALTAAVVHGLEAAHGGATADPLEIRLTRRSEERSRALAGAYSNVTVLDRAADVVAESDIVFLAIRPTQLDDALAGLPFRPDQIVVSFLAGVPLAVVREKVAPVARVVRINPLPPIRFRKGPIMMVPAEPVVEALFRDLGDLIVSDREADLVAIANGSAVMSSHFRLQNTVIAWLERRGMASEPATLYVRSLFAGLAEVGLASIRDGEPLDPTHHETKGGLNERARTHLESVGWFDEAVRALDLAEAHKLTRAETPAPKP</sequence>
<protein>
    <recommendedName>
        <fullName evidence="2">Pyrroline-5-carboxylate reductase catalytic N-terminal domain-containing protein</fullName>
    </recommendedName>
</protein>
<evidence type="ECO:0000259" key="2">
    <source>
        <dbReference type="Pfam" id="PF03807"/>
    </source>
</evidence>
<dbReference type="Pfam" id="PF03807">
    <property type="entry name" value="F420_oxidored"/>
    <property type="match status" value="1"/>
</dbReference>
<dbReference type="RefSeq" id="WP_153487968.1">
    <property type="nucleotide sequence ID" value="NZ_VWNA01000002.1"/>
</dbReference>
<keyword evidence="4" id="KW-1185">Reference proteome</keyword>
<dbReference type="GO" id="GO:0004735">
    <property type="term" value="F:pyrroline-5-carboxylate reductase activity"/>
    <property type="evidence" value="ECO:0007669"/>
    <property type="project" value="TreeGrafter"/>
</dbReference>
<comment type="similarity">
    <text evidence="1">Belongs to the pyrroline-5-carboxylate reductase family.</text>
</comment>
<name>A0A6A7Y9X1_9HYPH</name>
<evidence type="ECO:0000256" key="1">
    <source>
        <dbReference type="ARBA" id="ARBA00005525"/>
    </source>
</evidence>
<reference evidence="3 4" key="1">
    <citation type="submission" date="2019-09" db="EMBL/GenBank/DDBJ databases">
        <title>Segnochrobactrum spirostomi gen. nov., sp. nov., isolated from the ciliate Spirostomum cf. yagiui and description of a novel family, Segnochrobactraceae fam. nov. within the order Rhizobiales of the class Alphaproteobacteria.</title>
        <authorList>
            <person name="Akter S."/>
            <person name="Shazib S.U.A."/>
            <person name="Shin M.K."/>
        </authorList>
    </citation>
    <scope>NUCLEOTIDE SEQUENCE [LARGE SCALE GENOMIC DNA]</scope>
    <source>
        <strain evidence="3 4">Sp-1</strain>
    </source>
</reference>
<dbReference type="PANTHER" id="PTHR11645">
    <property type="entry name" value="PYRROLINE-5-CARBOXYLATE REDUCTASE"/>
    <property type="match status" value="1"/>
</dbReference>
<dbReference type="InterPro" id="IPR028939">
    <property type="entry name" value="P5C_Rdtase_cat_N"/>
</dbReference>
<accession>A0A6A7Y9X1</accession>
<gene>
    <name evidence="3" type="ORF">F0357_19285</name>
</gene>
<dbReference type="InterPro" id="IPR036291">
    <property type="entry name" value="NAD(P)-bd_dom_sf"/>
</dbReference>
<dbReference type="Proteomes" id="UP000332515">
    <property type="component" value="Unassembled WGS sequence"/>
</dbReference>
<feature type="domain" description="Pyrroline-5-carboxylate reductase catalytic N-terminal" evidence="2">
    <location>
        <begin position="3"/>
        <end position="100"/>
    </location>
</feature>
<dbReference type="SUPFAM" id="SSF51735">
    <property type="entry name" value="NAD(P)-binding Rossmann-fold domains"/>
    <property type="match status" value="1"/>
</dbReference>
<organism evidence="3 4">
    <name type="scientific">Segnochrobactrum spirostomi</name>
    <dbReference type="NCBI Taxonomy" id="2608987"/>
    <lineage>
        <taxon>Bacteria</taxon>
        <taxon>Pseudomonadati</taxon>
        <taxon>Pseudomonadota</taxon>
        <taxon>Alphaproteobacteria</taxon>
        <taxon>Hyphomicrobiales</taxon>
        <taxon>Segnochrobactraceae</taxon>
        <taxon>Segnochrobactrum</taxon>
    </lineage>
</organism>
<proteinExistence type="inferred from homology"/>
<dbReference type="AlphaFoldDB" id="A0A6A7Y9X1"/>
<dbReference type="EMBL" id="VWNA01000002">
    <property type="protein sequence ID" value="MQT14761.1"/>
    <property type="molecule type" value="Genomic_DNA"/>
</dbReference>